<dbReference type="Proteomes" id="UP000886657">
    <property type="component" value="Unassembled WGS sequence"/>
</dbReference>
<organism evidence="2 3">
    <name type="scientific">Candidatus Geothrix skivensis</name>
    <dbReference type="NCBI Taxonomy" id="2954439"/>
    <lineage>
        <taxon>Bacteria</taxon>
        <taxon>Pseudomonadati</taxon>
        <taxon>Acidobacteriota</taxon>
        <taxon>Holophagae</taxon>
        <taxon>Holophagales</taxon>
        <taxon>Holophagaceae</taxon>
        <taxon>Geothrix</taxon>
    </lineage>
</organism>
<feature type="domain" description="Smr" evidence="1">
    <location>
        <begin position="19"/>
        <end position="90"/>
    </location>
</feature>
<comment type="caution">
    <text evidence="2">The sequence shown here is derived from an EMBL/GenBank/DDBJ whole genome shotgun (WGS) entry which is preliminary data.</text>
</comment>
<proteinExistence type="predicted"/>
<evidence type="ECO:0000313" key="3">
    <source>
        <dbReference type="Proteomes" id="UP000886657"/>
    </source>
</evidence>
<evidence type="ECO:0000313" key="2">
    <source>
        <dbReference type="EMBL" id="MBK9795385.1"/>
    </source>
</evidence>
<protein>
    <submittedName>
        <fullName evidence="2">Smr/MutS family protein</fullName>
    </submittedName>
</protein>
<reference evidence="2" key="1">
    <citation type="submission" date="2020-10" db="EMBL/GenBank/DDBJ databases">
        <title>Connecting structure to function with the recovery of over 1000 high-quality activated sludge metagenome-assembled genomes encoding full-length rRNA genes using long-read sequencing.</title>
        <authorList>
            <person name="Singleton C.M."/>
            <person name="Petriglieri F."/>
            <person name="Kristensen J.M."/>
            <person name="Kirkegaard R.H."/>
            <person name="Michaelsen T.Y."/>
            <person name="Andersen M.H."/>
            <person name="Karst S.M."/>
            <person name="Dueholm M.S."/>
            <person name="Nielsen P.H."/>
            <person name="Albertsen M."/>
        </authorList>
    </citation>
    <scope>NUCLEOTIDE SEQUENCE</scope>
    <source>
        <strain evidence="2">Skiv_18-Q3-R9-52_MAXAC.067</strain>
    </source>
</reference>
<dbReference type="EMBL" id="JADKIO010000005">
    <property type="protein sequence ID" value="MBK9795385.1"/>
    <property type="molecule type" value="Genomic_DNA"/>
</dbReference>
<dbReference type="AlphaFoldDB" id="A0A9D7SDJ6"/>
<accession>A0A9D7SDJ6</accession>
<sequence length="101" mass="10845">MPLRFQLAAGMAIEVDGTIDLRGHSLTDAMDRLKDRLGDGTVLGWRSLQVTLGQDPALHDGLLALLASGEAPMVVRFAQAPVPMGGTQAWLLYFGTPFIQP</sequence>
<gene>
    <name evidence="2" type="ORF">IPP58_02605</name>
</gene>
<dbReference type="Pfam" id="PF01713">
    <property type="entry name" value="Smr"/>
    <property type="match status" value="1"/>
</dbReference>
<dbReference type="InterPro" id="IPR002625">
    <property type="entry name" value="Smr_dom"/>
</dbReference>
<name>A0A9D7SDJ6_9BACT</name>
<evidence type="ECO:0000259" key="1">
    <source>
        <dbReference type="Pfam" id="PF01713"/>
    </source>
</evidence>